<dbReference type="InterPro" id="IPR050640">
    <property type="entry name" value="Bact_2-comp_sensor_kinase"/>
</dbReference>
<dbReference type="EMBL" id="QFLI01000002">
    <property type="protein sequence ID" value="PXY02443.1"/>
    <property type="molecule type" value="Genomic_DNA"/>
</dbReference>
<keyword evidence="4" id="KW-1185">Reference proteome</keyword>
<name>A0A2V4A259_9BACT</name>
<protein>
    <recommendedName>
        <fullName evidence="2">Signal transduction histidine kinase internal region domain-containing protein</fullName>
    </recommendedName>
</protein>
<dbReference type="Proteomes" id="UP000248079">
    <property type="component" value="Unassembled WGS sequence"/>
</dbReference>
<dbReference type="RefSeq" id="WP_110360076.1">
    <property type="nucleotide sequence ID" value="NZ_QFLI01000002.1"/>
</dbReference>
<feature type="transmembrane region" description="Helical" evidence="1">
    <location>
        <begin position="121"/>
        <end position="141"/>
    </location>
</feature>
<feature type="transmembrane region" description="Helical" evidence="1">
    <location>
        <begin position="20"/>
        <end position="39"/>
    </location>
</feature>
<feature type="transmembrane region" description="Helical" evidence="1">
    <location>
        <begin position="82"/>
        <end position="101"/>
    </location>
</feature>
<dbReference type="AlphaFoldDB" id="A0A2V4A259"/>
<feature type="transmembrane region" description="Helical" evidence="1">
    <location>
        <begin position="51"/>
        <end position="70"/>
    </location>
</feature>
<evidence type="ECO:0000256" key="1">
    <source>
        <dbReference type="SAM" id="Phobius"/>
    </source>
</evidence>
<feature type="domain" description="Signal transduction histidine kinase internal region" evidence="2">
    <location>
        <begin position="162"/>
        <end position="237"/>
    </location>
</feature>
<evidence type="ECO:0000259" key="2">
    <source>
        <dbReference type="Pfam" id="PF06580"/>
    </source>
</evidence>
<comment type="caution">
    <text evidence="3">The sequence shown here is derived from an EMBL/GenBank/DDBJ whole genome shotgun (WGS) entry which is preliminary data.</text>
</comment>
<dbReference type="OrthoDB" id="9809908at2"/>
<reference evidence="3 4" key="1">
    <citation type="submission" date="2018-05" db="EMBL/GenBank/DDBJ databases">
        <title>Marinifilum breve JC075T sp. nov., a marine bacterium isolated from Yongle Blue Hole in the South China Sea.</title>
        <authorList>
            <person name="Fu T."/>
        </authorList>
    </citation>
    <scope>NUCLEOTIDE SEQUENCE [LARGE SCALE GENOMIC DNA]</scope>
    <source>
        <strain evidence="3 4">JC075</strain>
    </source>
</reference>
<organism evidence="3 4">
    <name type="scientific">Marinifilum breve</name>
    <dbReference type="NCBI Taxonomy" id="2184082"/>
    <lineage>
        <taxon>Bacteria</taxon>
        <taxon>Pseudomonadati</taxon>
        <taxon>Bacteroidota</taxon>
        <taxon>Bacteroidia</taxon>
        <taxon>Marinilabiliales</taxon>
        <taxon>Marinifilaceae</taxon>
    </lineage>
</organism>
<sequence length="350" mass="41198">MITYQEFLEHLKKPKIKNRIRIFFHSLYIFAFLFIYVPAYDINWPLEFPDFFYRDVFEYGLTSLFVYILYFLKGKLALNKKYLLFAGLISLMLISLIPIAYFKNTQPHLSDPSFASVFDDMMQYIGFGGILFLTFLAIDHLDYIFSSRYHKVKEALDETKNQLLRQQFHPHFLFNALNSVYSMSLNNHPSTPDTILKLSGMMRYLTDEVNLSRIPIERELKFLKEYIAIEKIRFGEKANIIFETEGESKGKFIEPLLLIPLVENAFKHGFYTNNSEAFVHINLKLEDKVMKFTVQNSILSNKPEKYEEREGKGLDNLKNRLQLSYPKTSRLSLTEQNKVYLAELELNLEA</sequence>
<keyword evidence="1" id="KW-0812">Transmembrane</keyword>
<evidence type="ECO:0000313" key="3">
    <source>
        <dbReference type="EMBL" id="PXY02443.1"/>
    </source>
</evidence>
<gene>
    <name evidence="3" type="ORF">DF185_07275</name>
</gene>
<keyword evidence="1" id="KW-0472">Membrane</keyword>
<evidence type="ECO:0000313" key="4">
    <source>
        <dbReference type="Proteomes" id="UP000248079"/>
    </source>
</evidence>
<dbReference type="PANTHER" id="PTHR34220">
    <property type="entry name" value="SENSOR HISTIDINE KINASE YPDA"/>
    <property type="match status" value="1"/>
</dbReference>
<accession>A0A2V4A259</accession>
<dbReference type="InterPro" id="IPR010559">
    <property type="entry name" value="Sig_transdc_His_kin_internal"/>
</dbReference>
<proteinExistence type="predicted"/>
<dbReference type="PANTHER" id="PTHR34220:SF7">
    <property type="entry name" value="SENSOR HISTIDINE KINASE YPDA"/>
    <property type="match status" value="1"/>
</dbReference>
<keyword evidence="1" id="KW-1133">Transmembrane helix</keyword>
<dbReference type="GO" id="GO:0016020">
    <property type="term" value="C:membrane"/>
    <property type="evidence" value="ECO:0007669"/>
    <property type="project" value="InterPro"/>
</dbReference>
<dbReference type="Pfam" id="PF06580">
    <property type="entry name" value="His_kinase"/>
    <property type="match status" value="1"/>
</dbReference>
<dbReference type="GO" id="GO:0000155">
    <property type="term" value="F:phosphorelay sensor kinase activity"/>
    <property type="evidence" value="ECO:0007669"/>
    <property type="project" value="InterPro"/>
</dbReference>